<dbReference type="EMBL" id="SRLB01000002">
    <property type="protein sequence ID" value="TGE01697.1"/>
    <property type="molecule type" value="Genomic_DNA"/>
</dbReference>
<dbReference type="Pfam" id="PF08885">
    <property type="entry name" value="GSCFA"/>
    <property type="match status" value="1"/>
</dbReference>
<dbReference type="AlphaFoldDB" id="A0A4Z0NWN8"/>
<sequence>MAGSSRSKHPYRDLSDYTRWSKAVSSPDYADVDPVSNFPFRITADEKVATAGSCFAQHIARHLSKSGFNYFVTEDGHPLGDADLKNKFNYGVYSARYGNIYTSRQLLQLFKRAFLLFKPSEGPWIENDGIIDPFRPAIQPGGFKTLVEYDEDRKQHLRAVRRIFDECDVFVFTLGLTEHWYCRSDGAALPVCPGVAGGTFDPERYGFANLTVAEVVTDMSEFISLFREVNPRVKIILTVSPVPLAATAENRHVLVSTVYSKSVLRVAAEELTSKFKDVAYFPSYEIITGNFNRGRYFADDLRSVTEDGVTHVMRLFLDHATDLSTPREVRQSKPDNQYNFINEMQNVVQTTCEENLIESSMSNS</sequence>
<dbReference type="RefSeq" id="WP_135413011.1">
    <property type="nucleotide sequence ID" value="NZ_SRLB01000002.1"/>
</dbReference>
<evidence type="ECO:0000313" key="2">
    <source>
        <dbReference type="EMBL" id="TGE01697.1"/>
    </source>
</evidence>
<gene>
    <name evidence="2" type="ORF">EU555_03205</name>
</gene>
<organism evidence="2 3">
    <name type="scientific">Methylobacterium nonmethylotrophicum</name>
    <dbReference type="NCBI Taxonomy" id="1141884"/>
    <lineage>
        <taxon>Bacteria</taxon>
        <taxon>Pseudomonadati</taxon>
        <taxon>Pseudomonadota</taxon>
        <taxon>Alphaproteobacteria</taxon>
        <taxon>Hyphomicrobiales</taxon>
        <taxon>Methylobacteriaceae</taxon>
        <taxon>Methylobacterium</taxon>
    </lineage>
</organism>
<evidence type="ECO:0000313" key="3">
    <source>
        <dbReference type="Proteomes" id="UP000297535"/>
    </source>
</evidence>
<accession>A0A4Z0NWN8</accession>
<keyword evidence="3" id="KW-1185">Reference proteome</keyword>
<feature type="domain" description="GSCFA" evidence="1">
    <location>
        <begin position="47"/>
        <end position="316"/>
    </location>
</feature>
<dbReference type="OrthoDB" id="369216at2"/>
<reference evidence="2 3" key="1">
    <citation type="submission" date="2019-04" db="EMBL/GenBank/DDBJ databases">
        <authorList>
            <person name="Feng G."/>
            <person name="Zhu H."/>
        </authorList>
    </citation>
    <scope>NUCLEOTIDE SEQUENCE [LARGE SCALE GENOMIC DNA]</scope>
    <source>
        <strain evidence="2 3">6HR-1</strain>
    </source>
</reference>
<evidence type="ECO:0000259" key="1">
    <source>
        <dbReference type="Pfam" id="PF08885"/>
    </source>
</evidence>
<proteinExistence type="predicted"/>
<comment type="caution">
    <text evidence="2">The sequence shown here is derived from an EMBL/GenBank/DDBJ whole genome shotgun (WGS) entry which is preliminary data.</text>
</comment>
<dbReference type="InterPro" id="IPR014982">
    <property type="entry name" value="GSCFA"/>
</dbReference>
<protein>
    <submittedName>
        <fullName evidence="2">GSCFA domain-containing protein</fullName>
    </submittedName>
</protein>
<name>A0A4Z0NWN8_9HYPH</name>
<dbReference type="Proteomes" id="UP000297535">
    <property type="component" value="Unassembled WGS sequence"/>
</dbReference>